<keyword evidence="4" id="KW-0472">Membrane</keyword>
<dbReference type="PhylomeDB" id="Q9VYS9"/>
<protein>
    <submittedName>
        <fullName evidence="5">IP10506p</fullName>
    </submittedName>
</protein>
<dbReference type="GO" id="GO:0016787">
    <property type="term" value="F:hydrolase activity"/>
    <property type="evidence" value="ECO:0007669"/>
    <property type="project" value="UniProtKB-KW"/>
</dbReference>
<dbReference type="NCBIfam" id="TIGR01460">
    <property type="entry name" value="HAD-SF-IIA"/>
    <property type="match status" value="1"/>
</dbReference>
<dbReference type="SUPFAM" id="SSF56784">
    <property type="entry name" value="HAD-like"/>
    <property type="match status" value="1"/>
</dbReference>
<dbReference type="EMBL" id="BT025110">
    <property type="protein sequence ID" value="ABE73281.1"/>
    <property type="molecule type" value="mRNA"/>
</dbReference>
<comment type="similarity">
    <text evidence="1">Belongs to the HAD-like hydrolase superfamily.</text>
</comment>
<gene>
    <name evidence="5" type="ORF">CG10352</name>
</gene>
<dbReference type="AlphaFoldDB" id="Q9VYS9"/>
<evidence type="ECO:0000256" key="4">
    <source>
        <dbReference type="SAM" id="Phobius"/>
    </source>
</evidence>
<sequence>MSSLTHSIWFSAIAMASLFHLYLHYIWSYVGLVPPGVVWYPLRDFIPGSAEALAHLAHLGKDVTFVTNNSISSVKEHIEKFEKQGHLKIDEHQIVHPAQTICDHLRSIKFEGLIYCLATSPFKEILVNAGFRLAQENGSGIITRLKDLHEAIFSGESVDAVIIDVDFNLSAAKLMRAHFQLQNPKCLFLAGAADALIPFGKGEIIGPGAFIDVVTQAVGRQPITLGKPGEDLRKLLLERHREIPPSRVLFVGDSLASDIGFARASGYQTLLVLTGGTKLEDVQRLPIDHSQMPDYLADCLGQIAINNNPASSNSDSAHSV</sequence>
<name>Q9VYS9_DROME</name>
<dbReference type="Gene3D" id="3.40.50.1000">
    <property type="entry name" value="HAD superfamily/HAD-like"/>
    <property type="match status" value="2"/>
</dbReference>
<evidence type="ECO:0000256" key="1">
    <source>
        <dbReference type="PIRNR" id="PIRNR000915"/>
    </source>
</evidence>
<evidence type="ECO:0000256" key="3">
    <source>
        <dbReference type="PIRSR" id="PIRSR000915-3"/>
    </source>
</evidence>
<dbReference type="CDD" id="cd07508">
    <property type="entry name" value="HAD_Pase_UmpH-like"/>
    <property type="match status" value="1"/>
</dbReference>
<keyword evidence="4" id="KW-1133">Transmembrane helix</keyword>
<evidence type="ECO:0000256" key="2">
    <source>
        <dbReference type="PIRSR" id="PIRSR000915-2"/>
    </source>
</evidence>
<feature type="transmembrane region" description="Helical" evidence="4">
    <location>
        <begin position="7"/>
        <end position="27"/>
    </location>
</feature>
<dbReference type="ExpressionAtlas" id="Q9VYS9">
    <property type="expression patterns" value="baseline and differential"/>
</dbReference>
<dbReference type="VEuPathDB" id="VectorBase:FBgn0030348"/>
<dbReference type="GO" id="GO:0046872">
    <property type="term" value="F:metal ion binding"/>
    <property type="evidence" value="ECO:0007669"/>
    <property type="project" value="UniProtKB-KW"/>
</dbReference>
<dbReference type="OrthoDB" id="413953at2759"/>
<organism evidence="5">
    <name type="scientific">Drosophila melanogaster</name>
    <name type="common">Fruit fly</name>
    <dbReference type="NCBI Taxonomy" id="7227"/>
    <lineage>
        <taxon>Eukaryota</taxon>
        <taxon>Metazoa</taxon>
        <taxon>Ecdysozoa</taxon>
        <taxon>Arthropoda</taxon>
        <taxon>Hexapoda</taxon>
        <taxon>Insecta</taxon>
        <taxon>Pterygota</taxon>
        <taxon>Neoptera</taxon>
        <taxon>Endopterygota</taxon>
        <taxon>Diptera</taxon>
        <taxon>Brachycera</taxon>
        <taxon>Muscomorpha</taxon>
        <taxon>Ephydroidea</taxon>
        <taxon>Drosophilidae</taxon>
        <taxon>Drosophila</taxon>
        <taxon>Sophophora</taxon>
    </lineage>
</organism>
<keyword evidence="1" id="KW-0378">Hydrolase</keyword>
<reference evidence="5" key="1">
    <citation type="submission" date="2006-04" db="EMBL/GenBank/DDBJ databases">
        <authorList>
            <person name="Stapleton M."/>
            <person name="Carlson J."/>
            <person name="Chavez C."/>
            <person name="Frise E."/>
            <person name="George R."/>
            <person name="Pacleb J."/>
            <person name="Park S."/>
            <person name="Wan K."/>
            <person name="Yu C."/>
            <person name="Celniker S."/>
        </authorList>
    </citation>
    <scope>NUCLEOTIDE SEQUENCE</scope>
</reference>
<dbReference type="Pfam" id="PF13242">
    <property type="entry name" value="Hydrolase_like"/>
    <property type="match status" value="1"/>
</dbReference>
<proteinExistence type="evidence at transcript level"/>
<dbReference type="InterPro" id="IPR023214">
    <property type="entry name" value="HAD_sf"/>
</dbReference>
<dbReference type="PANTHER" id="PTHR19288">
    <property type="entry name" value="4-NITROPHENYLPHOSPHATASE-RELATED"/>
    <property type="match status" value="1"/>
</dbReference>
<accession>Q9VYS9</accession>
<comment type="cofactor">
    <cofactor evidence="3">
        <name>Mg(2+)</name>
        <dbReference type="ChEBI" id="CHEBI:18420"/>
    </cofactor>
    <text evidence="3">Divalent metal ions. Mg(2+) is the most effective.</text>
</comment>
<dbReference type="PIRSF" id="PIRSF000915">
    <property type="entry name" value="PGP-type_phosphatase"/>
    <property type="match status" value="1"/>
</dbReference>
<dbReference type="InterPro" id="IPR036412">
    <property type="entry name" value="HAD-like_sf"/>
</dbReference>
<evidence type="ECO:0000313" key="5">
    <source>
        <dbReference type="EMBL" id="ABE73281.1"/>
    </source>
</evidence>
<keyword evidence="4" id="KW-0812">Transmembrane</keyword>
<dbReference type="FunFam" id="3.40.50.1000:FF:000170">
    <property type="entry name" value="4-nitrophenylphosphatase"/>
    <property type="match status" value="1"/>
</dbReference>
<dbReference type="UCSC" id="CG10352-RA">
    <property type="organism name" value="d. melanogaster"/>
</dbReference>
<dbReference type="InterPro" id="IPR006357">
    <property type="entry name" value="HAD-SF_hydro_IIA"/>
</dbReference>
<feature type="binding site" evidence="3">
    <location>
        <position position="253"/>
    </location>
    <ligand>
        <name>Mg(2+)</name>
        <dbReference type="ChEBI" id="CHEBI:18420"/>
    </ligand>
</feature>
<dbReference type="PANTHER" id="PTHR19288:SF4">
    <property type="entry name" value="RE04130P-RELATED"/>
    <property type="match status" value="1"/>
</dbReference>
<dbReference type="Bgee" id="FBgn0030348">
    <property type="expression patterns" value="Expressed in optic-lobe-associated cortex glial cell in insect head and 45 other cell types or tissues"/>
</dbReference>
<keyword evidence="3" id="KW-0460">Magnesium</keyword>
<dbReference type="Pfam" id="PF13344">
    <property type="entry name" value="Hydrolase_6"/>
    <property type="match status" value="1"/>
</dbReference>
<keyword evidence="3" id="KW-0479">Metal-binding</keyword>
<feature type="binding site" evidence="2">
    <location>
        <position position="227"/>
    </location>
    <ligand>
        <name>substrate</name>
    </ligand>
</feature>
<dbReference type="HOGENOM" id="CLU_043473_0_2_1"/>
<dbReference type="IntAct" id="Q9VYS9">
    <property type="interactions" value="1"/>
</dbReference>